<dbReference type="InterPro" id="IPR014729">
    <property type="entry name" value="Rossmann-like_a/b/a_fold"/>
</dbReference>
<reference evidence="2 3" key="1">
    <citation type="submission" date="2024-04" db="EMBL/GenBank/DDBJ databases">
        <title>Marinobacter sp. SBY-1.</title>
        <authorList>
            <person name="Pan C."/>
        </authorList>
    </citation>
    <scope>NUCLEOTIDE SEQUENCE [LARGE SCALE GENOMIC DNA]</scope>
    <source>
        <strain evidence="2 3">SBY-1</strain>
        <plasmid evidence="2 3">unnamed2</plasmid>
    </source>
</reference>
<organism evidence="2 3">
    <name type="scientific">Marinobacter alkaliphilus</name>
    <dbReference type="NCBI Taxonomy" id="254719"/>
    <lineage>
        <taxon>Bacteria</taxon>
        <taxon>Pseudomonadati</taxon>
        <taxon>Pseudomonadota</taxon>
        <taxon>Gammaproteobacteria</taxon>
        <taxon>Pseudomonadales</taxon>
        <taxon>Marinobacteraceae</taxon>
        <taxon>Marinobacter</taxon>
    </lineage>
</organism>
<protein>
    <submittedName>
        <fullName evidence="2">Phosphoadenosine phosphosulfate reductase family protein</fullName>
    </submittedName>
</protein>
<keyword evidence="2" id="KW-0614">Plasmid</keyword>
<evidence type="ECO:0000313" key="2">
    <source>
        <dbReference type="EMBL" id="XAF56191.1"/>
    </source>
</evidence>
<name>A0ABZ3EAK8_9GAMM</name>
<sequence length="323" mass="37129">MNDLFAPQGNLLTVLSFGAGQDSSALLEMYLDDPKFRQQYAPNDFVVVMADTGDEFDQTYDHVRDVQRRCKAAGVEFVLISPEMGFHSESWRSLRHFYRSKGTIGSKAFPKTCTDRLKIQPIYRWLEHWLSEKYGVQCNRKAGIREFAARYGRIKMMIGIAKGEETRMADPAKNPNRWYRESIEPVYPLVDMGMDRAACQKLLHAKGLYVIPSNCKACPFLSEPELEYLRRFYPEALADWVELEAAKLKKHADKSAVIVTDKEGNPKRDREGRVKVENRNYGVFGVTPLPAKIRQAKETYESWSDEDIIAYRYSHGHCVSTAY</sequence>
<accession>A0ABZ3EAK8</accession>
<geneLocation type="plasmid" evidence="2 3">
    <name>unnamed2</name>
</geneLocation>
<dbReference type="SUPFAM" id="SSF52402">
    <property type="entry name" value="Adenine nucleotide alpha hydrolases-like"/>
    <property type="match status" value="1"/>
</dbReference>
<dbReference type="EMBL" id="CP152382">
    <property type="protein sequence ID" value="XAF56191.1"/>
    <property type="molecule type" value="Genomic_DNA"/>
</dbReference>
<dbReference type="Pfam" id="PF01507">
    <property type="entry name" value="PAPS_reduct"/>
    <property type="match status" value="1"/>
</dbReference>
<evidence type="ECO:0000313" key="3">
    <source>
        <dbReference type="Proteomes" id="UP001445268"/>
    </source>
</evidence>
<dbReference type="RefSeq" id="WP_342632739.1">
    <property type="nucleotide sequence ID" value="NZ_CP152382.1"/>
</dbReference>
<dbReference type="Gene3D" id="3.40.50.620">
    <property type="entry name" value="HUPs"/>
    <property type="match status" value="1"/>
</dbReference>
<feature type="domain" description="Phosphoadenosine phosphosulphate reductase" evidence="1">
    <location>
        <begin position="14"/>
        <end position="128"/>
    </location>
</feature>
<proteinExistence type="predicted"/>
<evidence type="ECO:0000259" key="1">
    <source>
        <dbReference type="Pfam" id="PF01507"/>
    </source>
</evidence>
<keyword evidence="3" id="KW-1185">Reference proteome</keyword>
<dbReference type="Proteomes" id="UP001445268">
    <property type="component" value="Plasmid unnamed2"/>
</dbReference>
<dbReference type="InterPro" id="IPR002500">
    <property type="entry name" value="PAPS_reduct_dom"/>
</dbReference>
<gene>
    <name evidence="2" type="ORF">AAGT77_20775</name>
</gene>